<evidence type="ECO:0000313" key="1">
    <source>
        <dbReference type="EMBL" id="KAH3747665.1"/>
    </source>
</evidence>
<reference evidence="1" key="1">
    <citation type="journal article" date="2019" name="bioRxiv">
        <title>The Genome of the Zebra Mussel, Dreissena polymorpha: A Resource for Invasive Species Research.</title>
        <authorList>
            <person name="McCartney M.A."/>
            <person name="Auch B."/>
            <person name="Kono T."/>
            <person name="Mallez S."/>
            <person name="Zhang Y."/>
            <person name="Obille A."/>
            <person name="Becker A."/>
            <person name="Abrahante J.E."/>
            <person name="Garbe J."/>
            <person name="Badalamenti J.P."/>
            <person name="Herman A."/>
            <person name="Mangelson H."/>
            <person name="Liachko I."/>
            <person name="Sullivan S."/>
            <person name="Sone E.D."/>
            <person name="Koren S."/>
            <person name="Silverstein K.A.T."/>
            <person name="Beckman K.B."/>
            <person name="Gohl D.M."/>
        </authorList>
    </citation>
    <scope>NUCLEOTIDE SEQUENCE</scope>
    <source>
        <strain evidence="1">Duluth1</strain>
        <tissue evidence="1">Whole animal</tissue>
    </source>
</reference>
<dbReference type="AlphaFoldDB" id="A0A9D4DFR8"/>
<organism evidence="1 2">
    <name type="scientific">Dreissena polymorpha</name>
    <name type="common">Zebra mussel</name>
    <name type="synonym">Mytilus polymorpha</name>
    <dbReference type="NCBI Taxonomy" id="45954"/>
    <lineage>
        <taxon>Eukaryota</taxon>
        <taxon>Metazoa</taxon>
        <taxon>Spiralia</taxon>
        <taxon>Lophotrochozoa</taxon>
        <taxon>Mollusca</taxon>
        <taxon>Bivalvia</taxon>
        <taxon>Autobranchia</taxon>
        <taxon>Heteroconchia</taxon>
        <taxon>Euheterodonta</taxon>
        <taxon>Imparidentia</taxon>
        <taxon>Neoheterodontei</taxon>
        <taxon>Myida</taxon>
        <taxon>Dreissenoidea</taxon>
        <taxon>Dreissenidae</taxon>
        <taxon>Dreissena</taxon>
    </lineage>
</organism>
<protein>
    <submittedName>
        <fullName evidence="1">Uncharacterized protein</fullName>
    </submittedName>
</protein>
<accession>A0A9D4DFR8</accession>
<comment type="caution">
    <text evidence="1">The sequence shown here is derived from an EMBL/GenBank/DDBJ whole genome shotgun (WGS) entry which is preliminary data.</text>
</comment>
<name>A0A9D4DFR8_DREPO</name>
<sequence>MIDIQHRRDPKLAVLVKLTLNCPYFMVKATKGDVIWQGFIFELDSLMAEGIFSEDQILYGLRRAFRGKASDHLRRAGVGLTLDVAVRKLEQDICCIEPVEYLLQRFYSIEQKAREKISTYCARLEDLYELIVKLGGCSKGNTDIFKRVLYKGLKKELKRIAGYKFDTVHDYDKFKMELRIMEAEIKSPESE</sequence>
<evidence type="ECO:0000313" key="2">
    <source>
        <dbReference type="Proteomes" id="UP000828390"/>
    </source>
</evidence>
<dbReference type="EMBL" id="JAIWYP010000010">
    <property type="protein sequence ID" value="KAH3747665.1"/>
    <property type="molecule type" value="Genomic_DNA"/>
</dbReference>
<dbReference type="Proteomes" id="UP000828390">
    <property type="component" value="Unassembled WGS sequence"/>
</dbReference>
<gene>
    <name evidence="1" type="ORF">DPMN_182094</name>
</gene>
<proteinExistence type="predicted"/>
<reference evidence="1" key="2">
    <citation type="submission" date="2020-11" db="EMBL/GenBank/DDBJ databases">
        <authorList>
            <person name="McCartney M.A."/>
            <person name="Auch B."/>
            <person name="Kono T."/>
            <person name="Mallez S."/>
            <person name="Becker A."/>
            <person name="Gohl D.M."/>
            <person name="Silverstein K.A.T."/>
            <person name="Koren S."/>
            <person name="Bechman K.B."/>
            <person name="Herman A."/>
            <person name="Abrahante J.E."/>
            <person name="Garbe J."/>
        </authorList>
    </citation>
    <scope>NUCLEOTIDE SEQUENCE</scope>
    <source>
        <strain evidence="1">Duluth1</strain>
        <tissue evidence="1">Whole animal</tissue>
    </source>
</reference>
<keyword evidence="2" id="KW-1185">Reference proteome</keyword>